<keyword evidence="3 5" id="KW-0378">Hydrolase</keyword>
<dbReference type="GO" id="GO:0003924">
    <property type="term" value="F:GTPase activity"/>
    <property type="evidence" value="ECO:0007669"/>
    <property type="project" value="TreeGrafter"/>
</dbReference>
<feature type="non-terminal residue" evidence="6">
    <location>
        <position position="306"/>
    </location>
</feature>
<dbReference type="eggNOG" id="KOG1533">
    <property type="taxonomic scope" value="Eukaryota"/>
</dbReference>
<organism evidence="6 7">
    <name type="scientific">Phaeodactylum tricornutum (strain CCAP 1055/1)</name>
    <dbReference type="NCBI Taxonomy" id="556484"/>
    <lineage>
        <taxon>Eukaryota</taxon>
        <taxon>Sar</taxon>
        <taxon>Stramenopiles</taxon>
        <taxon>Ochrophyta</taxon>
        <taxon>Bacillariophyta</taxon>
        <taxon>Bacillariophyceae</taxon>
        <taxon>Bacillariophycidae</taxon>
        <taxon>Naviculales</taxon>
        <taxon>Phaeodactylaceae</taxon>
        <taxon>Phaeodactylum</taxon>
    </lineage>
</organism>
<evidence type="ECO:0000256" key="5">
    <source>
        <dbReference type="RuleBase" id="RU365059"/>
    </source>
</evidence>
<dbReference type="PaxDb" id="2850-Phatr20034"/>
<dbReference type="EMBL" id="CM000610">
    <property type="protein sequence ID" value="EEC48664.1"/>
    <property type="molecule type" value="Genomic_DNA"/>
</dbReference>
<dbReference type="GeneID" id="7200633"/>
<dbReference type="PANTHER" id="PTHR21231">
    <property type="entry name" value="XPA-BINDING PROTEIN 1-RELATED"/>
    <property type="match status" value="1"/>
</dbReference>
<dbReference type="STRING" id="556484.B7FY51"/>
<comment type="function">
    <text evidence="5">Small GTPase required for proper localization of RNA polymerase II and III (RNAPII and RNAPIII). May act at an RNAP assembly step prior to nuclear import.</text>
</comment>
<dbReference type="SUPFAM" id="SSF52540">
    <property type="entry name" value="P-loop containing nucleoside triphosphate hydrolases"/>
    <property type="match status" value="1"/>
</dbReference>
<dbReference type="InParanoid" id="B7FY51"/>
<reference evidence="6 7" key="1">
    <citation type="journal article" date="2008" name="Nature">
        <title>The Phaeodactylum genome reveals the evolutionary history of diatom genomes.</title>
        <authorList>
            <person name="Bowler C."/>
            <person name="Allen A.E."/>
            <person name="Badger J.H."/>
            <person name="Grimwood J."/>
            <person name="Jabbari K."/>
            <person name="Kuo A."/>
            <person name="Maheswari U."/>
            <person name="Martens C."/>
            <person name="Maumus F."/>
            <person name="Otillar R.P."/>
            <person name="Rayko E."/>
            <person name="Salamov A."/>
            <person name="Vandepoele K."/>
            <person name="Beszteri B."/>
            <person name="Gruber A."/>
            <person name="Heijde M."/>
            <person name="Katinka M."/>
            <person name="Mock T."/>
            <person name="Valentin K."/>
            <person name="Verret F."/>
            <person name="Berges J.A."/>
            <person name="Brownlee C."/>
            <person name="Cadoret J.P."/>
            <person name="Chiovitti A."/>
            <person name="Choi C.J."/>
            <person name="Coesel S."/>
            <person name="De Martino A."/>
            <person name="Detter J.C."/>
            <person name="Durkin C."/>
            <person name="Falciatore A."/>
            <person name="Fournet J."/>
            <person name="Haruta M."/>
            <person name="Huysman M.J."/>
            <person name="Jenkins B.D."/>
            <person name="Jiroutova K."/>
            <person name="Jorgensen R.E."/>
            <person name="Joubert Y."/>
            <person name="Kaplan A."/>
            <person name="Kroger N."/>
            <person name="Kroth P.G."/>
            <person name="La Roche J."/>
            <person name="Lindquist E."/>
            <person name="Lommer M."/>
            <person name="Martin-Jezequel V."/>
            <person name="Lopez P.J."/>
            <person name="Lucas S."/>
            <person name="Mangogna M."/>
            <person name="McGinnis K."/>
            <person name="Medlin L.K."/>
            <person name="Montsant A."/>
            <person name="Oudot-Le Secq M.P."/>
            <person name="Napoli C."/>
            <person name="Obornik M."/>
            <person name="Parker M.S."/>
            <person name="Petit J.L."/>
            <person name="Porcel B.M."/>
            <person name="Poulsen N."/>
            <person name="Robison M."/>
            <person name="Rychlewski L."/>
            <person name="Rynearson T.A."/>
            <person name="Schmutz J."/>
            <person name="Shapiro H."/>
            <person name="Siaut M."/>
            <person name="Stanley M."/>
            <person name="Sussman M.R."/>
            <person name="Taylor A.R."/>
            <person name="Vardi A."/>
            <person name="von Dassow P."/>
            <person name="Vyverman W."/>
            <person name="Willis A."/>
            <person name="Wyrwicz L.S."/>
            <person name="Rokhsar D.S."/>
            <person name="Weissenbach J."/>
            <person name="Armbrust E.V."/>
            <person name="Green B.R."/>
            <person name="Van de Peer Y."/>
            <person name="Grigoriev I.V."/>
        </authorList>
    </citation>
    <scope>NUCLEOTIDE SEQUENCE [LARGE SCALE GENOMIC DNA]</scope>
    <source>
        <strain evidence="6 7">CCAP 1055/1</strain>
    </source>
</reference>
<dbReference type="CDD" id="cd17871">
    <property type="entry name" value="GPN2"/>
    <property type="match status" value="1"/>
</dbReference>
<dbReference type="GO" id="GO:0005525">
    <property type="term" value="F:GTP binding"/>
    <property type="evidence" value="ECO:0007669"/>
    <property type="project" value="UniProtKB-KW"/>
</dbReference>
<evidence type="ECO:0000256" key="4">
    <source>
        <dbReference type="ARBA" id="ARBA00023134"/>
    </source>
</evidence>
<dbReference type="OrthoDB" id="5839at2759"/>
<reference evidence="7" key="2">
    <citation type="submission" date="2008-08" db="EMBL/GenBank/DDBJ databases">
        <authorList>
            <consortium name="Diatom Consortium"/>
            <person name="Grigoriev I."/>
            <person name="Grimwood J."/>
            <person name="Kuo A."/>
            <person name="Otillar R.P."/>
            <person name="Salamov A."/>
            <person name="Detter J.C."/>
            <person name="Lindquist E."/>
            <person name="Shapiro H."/>
            <person name="Lucas S."/>
            <person name="Glavina del Rio T."/>
            <person name="Pitluck S."/>
            <person name="Rokhsar D."/>
            <person name="Bowler C."/>
        </authorList>
    </citation>
    <scope>GENOME REANNOTATION</scope>
    <source>
        <strain evidence="7">CCAP 1055/1</strain>
    </source>
</reference>
<sequence>MYGQVVVGPPGSGKTTFCDGMQQYLRLLGRDAWVLNLDPANEGGSVNGGTGTTEENVDEIESKSQLPYETIFDVCEEVVNLSSVMKKTGLGPNGGLIYCMEYMEAHVGDIILKINEKLKEKTYLLIDLPGQVELYTHSTCVQQLLSKMIKAWDLRLSAVQLIDAHYCTDASKFLSAAMLGTTTMLRLELPTVNVLSKVDLLSRYGDLPLQLEFFTECHDLERLVPFLEHQAMNHSKHDNEYSSSGTSIFFQKYAKLHNALAEVVEDFGLLSFLPLNITDAGSVGRVLAKIDKCNGYVFMEGSVPGD</sequence>
<evidence type="ECO:0000256" key="1">
    <source>
        <dbReference type="ARBA" id="ARBA00005290"/>
    </source>
</evidence>
<name>B7FY51_PHATC</name>
<dbReference type="Pfam" id="PF03029">
    <property type="entry name" value="ATP_bind_1"/>
    <property type="match status" value="2"/>
</dbReference>
<evidence type="ECO:0000256" key="2">
    <source>
        <dbReference type="ARBA" id="ARBA00022741"/>
    </source>
</evidence>
<dbReference type="Gene3D" id="3.40.50.300">
    <property type="entry name" value="P-loop containing nucleotide triphosphate hydrolases"/>
    <property type="match status" value="1"/>
</dbReference>
<evidence type="ECO:0000256" key="3">
    <source>
        <dbReference type="ARBA" id="ARBA00022801"/>
    </source>
</evidence>
<dbReference type="RefSeq" id="XP_002179678.1">
    <property type="nucleotide sequence ID" value="XM_002179642.1"/>
</dbReference>
<keyword evidence="2 5" id="KW-0547">Nucleotide-binding</keyword>
<accession>B7FY51</accession>
<dbReference type="PANTHER" id="PTHR21231:SF3">
    <property type="entry name" value="GPN-LOOP GTPASE 2"/>
    <property type="match status" value="1"/>
</dbReference>
<dbReference type="AlphaFoldDB" id="B7FY51"/>
<keyword evidence="4 5" id="KW-0342">GTP-binding</keyword>
<protein>
    <recommendedName>
        <fullName evidence="5">GPN-loop GTPase 2</fullName>
    </recommendedName>
</protein>
<evidence type="ECO:0000313" key="7">
    <source>
        <dbReference type="Proteomes" id="UP000000759"/>
    </source>
</evidence>
<dbReference type="KEGG" id="pti:PHATRDRAFT_20034"/>
<dbReference type="GO" id="GO:0005737">
    <property type="term" value="C:cytoplasm"/>
    <property type="evidence" value="ECO:0007669"/>
    <property type="project" value="TreeGrafter"/>
</dbReference>
<dbReference type="HOGENOM" id="CLU_037460_0_2_1"/>
<keyword evidence="7" id="KW-1185">Reference proteome</keyword>
<evidence type="ECO:0000313" key="6">
    <source>
        <dbReference type="EMBL" id="EEC48664.1"/>
    </source>
</evidence>
<dbReference type="InterPro" id="IPR004130">
    <property type="entry name" value="Gpn"/>
</dbReference>
<proteinExistence type="inferred from homology"/>
<comment type="subunit">
    <text evidence="5">Binds to RNA polymerase II (RNAPII).</text>
</comment>
<dbReference type="InterPro" id="IPR030231">
    <property type="entry name" value="Gpn2"/>
</dbReference>
<comment type="similarity">
    <text evidence="1 5">Belongs to the GPN-loop GTPase family.</text>
</comment>
<dbReference type="Proteomes" id="UP000000759">
    <property type="component" value="Chromosome 7"/>
</dbReference>
<gene>
    <name evidence="6" type="ORF">PHATRDRAFT_20034</name>
</gene>
<dbReference type="FunCoup" id="B7FY51">
    <property type="interactions" value="366"/>
</dbReference>
<dbReference type="InterPro" id="IPR027417">
    <property type="entry name" value="P-loop_NTPase"/>
</dbReference>